<accession>A0A9D4R4L8</accession>
<keyword evidence="2" id="KW-1185">Reference proteome</keyword>
<organism evidence="1 2">
    <name type="scientific">Dreissena polymorpha</name>
    <name type="common">Zebra mussel</name>
    <name type="synonym">Mytilus polymorpha</name>
    <dbReference type="NCBI Taxonomy" id="45954"/>
    <lineage>
        <taxon>Eukaryota</taxon>
        <taxon>Metazoa</taxon>
        <taxon>Spiralia</taxon>
        <taxon>Lophotrochozoa</taxon>
        <taxon>Mollusca</taxon>
        <taxon>Bivalvia</taxon>
        <taxon>Autobranchia</taxon>
        <taxon>Heteroconchia</taxon>
        <taxon>Euheterodonta</taxon>
        <taxon>Imparidentia</taxon>
        <taxon>Neoheterodontei</taxon>
        <taxon>Myida</taxon>
        <taxon>Dreissenoidea</taxon>
        <taxon>Dreissenidae</taxon>
        <taxon>Dreissena</taxon>
    </lineage>
</organism>
<evidence type="ECO:0000313" key="1">
    <source>
        <dbReference type="EMBL" id="KAH3854053.1"/>
    </source>
</evidence>
<dbReference type="EMBL" id="JAIWYP010000003">
    <property type="protein sequence ID" value="KAH3854053.1"/>
    <property type="molecule type" value="Genomic_DNA"/>
</dbReference>
<reference evidence="1" key="2">
    <citation type="submission" date="2020-11" db="EMBL/GenBank/DDBJ databases">
        <authorList>
            <person name="McCartney M.A."/>
            <person name="Auch B."/>
            <person name="Kono T."/>
            <person name="Mallez S."/>
            <person name="Becker A."/>
            <person name="Gohl D.M."/>
            <person name="Silverstein K.A.T."/>
            <person name="Koren S."/>
            <person name="Bechman K.B."/>
            <person name="Herman A."/>
            <person name="Abrahante J.E."/>
            <person name="Garbe J."/>
        </authorList>
    </citation>
    <scope>NUCLEOTIDE SEQUENCE</scope>
    <source>
        <strain evidence="1">Duluth1</strain>
        <tissue evidence="1">Whole animal</tissue>
    </source>
</reference>
<dbReference type="Proteomes" id="UP000828390">
    <property type="component" value="Unassembled WGS sequence"/>
</dbReference>
<comment type="caution">
    <text evidence="1">The sequence shown here is derived from an EMBL/GenBank/DDBJ whole genome shotgun (WGS) entry which is preliminary data.</text>
</comment>
<protein>
    <submittedName>
        <fullName evidence="1">Uncharacterized protein</fullName>
    </submittedName>
</protein>
<gene>
    <name evidence="1" type="ORF">DPMN_096592</name>
</gene>
<sequence length="91" mass="10023">MEQALKRIDDFEGLILRQNRTIQGAIGTLKDIEARLDSKLSMSLTGATYNRWGRSSWPHSNNSLVYHGFAAGTVYSFSGGAADYQCLPAEP</sequence>
<evidence type="ECO:0000313" key="2">
    <source>
        <dbReference type="Proteomes" id="UP000828390"/>
    </source>
</evidence>
<dbReference type="AlphaFoldDB" id="A0A9D4R4L8"/>
<name>A0A9D4R4L8_DREPO</name>
<proteinExistence type="predicted"/>
<reference evidence="1" key="1">
    <citation type="journal article" date="2019" name="bioRxiv">
        <title>The Genome of the Zebra Mussel, Dreissena polymorpha: A Resource for Invasive Species Research.</title>
        <authorList>
            <person name="McCartney M.A."/>
            <person name="Auch B."/>
            <person name="Kono T."/>
            <person name="Mallez S."/>
            <person name="Zhang Y."/>
            <person name="Obille A."/>
            <person name="Becker A."/>
            <person name="Abrahante J.E."/>
            <person name="Garbe J."/>
            <person name="Badalamenti J.P."/>
            <person name="Herman A."/>
            <person name="Mangelson H."/>
            <person name="Liachko I."/>
            <person name="Sullivan S."/>
            <person name="Sone E.D."/>
            <person name="Koren S."/>
            <person name="Silverstein K.A.T."/>
            <person name="Beckman K.B."/>
            <person name="Gohl D.M."/>
        </authorList>
    </citation>
    <scope>NUCLEOTIDE SEQUENCE</scope>
    <source>
        <strain evidence="1">Duluth1</strain>
        <tissue evidence="1">Whole animal</tissue>
    </source>
</reference>